<accession>A0A397RY36</accession>
<proteinExistence type="predicted"/>
<dbReference type="EMBL" id="QKYT01001557">
    <property type="protein sequence ID" value="RIA79103.1"/>
    <property type="molecule type" value="Genomic_DNA"/>
</dbReference>
<dbReference type="OrthoDB" id="2447531at2759"/>
<keyword evidence="2" id="KW-1185">Reference proteome</keyword>
<dbReference type="AlphaFoldDB" id="A0A397RY36"/>
<sequence>VIVSLNKLTSPDNTNVAEAAHALSNRREKNLKLVTTIFFFLLGKLIEHRNSY</sequence>
<reference evidence="1 2" key="1">
    <citation type="submission" date="2018-06" db="EMBL/GenBank/DDBJ databases">
        <title>Comparative genomics reveals the genomic features of Rhizophagus irregularis, R. cerebriforme, R. diaphanum and Gigaspora rosea, and their symbiotic lifestyle signature.</title>
        <authorList>
            <person name="Morin E."/>
            <person name="San Clemente H."/>
            <person name="Chen E.C.H."/>
            <person name="De La Providencia I."/>
            <person name="Hainaut M."/>
            <person name="Kuo A."/>
            <person name="Kohler A."/>
            <person name="Murat C."/>
            <person name="Tang N."/>
            <person name="Roy S."/>
            <person name="Loubradou J."/>
            <person name="Henrissat B."/>
            <person name="Grigoriev I.V."/>
            <person name="Corradi N."/>
            <person name="Roux C."/>
            <person name="Martin F.M."/>
        </authorList>
    </citation>
    <scope>NUCLEOTIDE SEQUENCE [LARGE SCALE GENOMIC DNA]</scope>
    <source>
        <strain evidence="1 2">DAOM 227022</strain>
    </source>
</reference>
<dbReference type="Proteomes" id="UP000265703">
    <property type="component" value="Unassembled WGS sequence"/>
</dbReference>
<name>A0A397RY36_9GLOM</name>
<protein>
    <submittedName>
        <fullName evidence="1">Uncharacterized protein</fullName>
    </submittedName>
</protein>
<comment type="caution">
    <text evidence="1">The sequence shown here is derived from an EMBL/GenBank/DDBJ whole genome shotgun (WGS) entry which is preliminary data.</text>
</comment>
<evidence type="ECO:0000313" key="1">
    <source>
        <dbReference type="EMBL" id="RIA79103.1"/>
    </source>
</evidence>
<gene>
    <name evidence="1" type="ORF">C1645_794867</name>
</gene>
<organism evidence="1 2">
    <name type="scientific">Glomus cerebriforme</name>
    <dbReference type="NCBI Taxonomy" id="658196"/>
    <lineage>
        <taxon>Eukaryota</taxon>
        <taxon>Fungi</taxon>
        <taxon>Fungi incertae sedis</taxon>
        <taxon>Mucoromycota</taxon>
        <taxon>Glomeromycotina</taxon>
        <taxon>Glomeromycetes</taxon>
        <taxon>Glomerales</taxon>
        <taxon>Glomeraceae</taxon>
        <taxon>Glomus</taxon>
    </lineage>
</organism>
<evidence type="ECO:0000313" key="2">
    <source>
        <dbReference type="Proteomes" id="UP000265703"/>
    </source>
</evidence>
<feature type="non-terminal residue" evidence="1">
    <location>
        <position position="1"/>
    </location>
</feature>